<evidence type="ECO:0000313" key="3">
    <source>
        <dbReference type="EMBL" id="MCU4726324.1"/>
    </source>
</evidence>
<dbReference type="Proteomes" id="UP001209746">
    <property type="component" value="Unassembled WGS sequence"/>
</dbReference>
<dbReference type="RefSeq" id="WP_315908993.1">
    <property type="nucleotide sequence ID" value="NZ_JAOPKC010000008.1"/>
</dbReference>
<proteinExistence type="predicted"/>
<keyword evidence="1" id="KW-0472">Membrane</keyword>
<dbReference type="InterPro" id="IPR058337">
    <property type="entry name" value="DUF8024"/>
</dbReference>
<keyword evidence="1" id="KW-0812">Transmembrane</keyword>
<sequence length="76" mass="7886">MVSLETFLSELLESVQSIGPEFVDVATRDPLAGILVLFGALFVLVAVGVLGVLTLGAIVDLVTPSRSGRTHPPGAR</sequence>
<evidence type="ECO:0000256" key="1">
    <source>
        <dbReference type="SAM" id="Phobius"/>
    </source>
</evidence>
<feature type="transmembrane region" description="Helical" evidence="1">
    <location>
        <begin position="31"/>
        <end position="59"/>
    </location>
</feature>
<reference evidence="3" key="1">
    <citation type="submission" date="2023-02" db="EMBL/GenBank/DDBJ databases">
        <title>Enrichment on poylsaccharides allowed isolation of novel metabolic and taxonomic groups of Haloarchaea.</title>
        <authorList>
            <person name="Sorokin D.Y."/>
            <person name="Elcheninov A.G."/>
            <person name="Khizhniak T.V."/>
            <person name="Kolganova T.V."/>
            <person name="Kublanov I.V."/>
        </authorList>
    </citation>
    <scope>NUCLEOTIDE SEQUENCE</scope>
    <source>
        <strain evidence="2 4">HArc-curdl5-1</strain>
        <strain evidence="3">HArc-curdl7</strain>
    </source>
</reference>
<dbReference type="EMBL" id="JAOPKC010000008">
    <property type="protein sequence ID" value="MCU4718235.1"/>
    <property type="molecule type" value="Genomic_DNA"/>
</dbReference>
<keyword evidence="1" id="KW-1133">Transmembrane helix</keyword>
<accession>A0AAE3IAS7</accession>
<evidence type="ECO:0000313" key="5">
    <source>
        <dbReference type="Proteomes" id="UP001209746"/>
    </source>
</evidence>
<dbReference type="EMBL" id="JAOPKD010000003">
    <property type="protein sequence ID" value="MCU4726324.1"/>
    <property type="molecule type" value="Genomic_DNA"/>
</dbReference>
<protein>
    <submittedName>
        <fullName evidence="3">Uncharacterized protein</fullName>
    </submittedName>
</protein>
<dbReference type="Pfam" id="PF26067">
    <property type="entry name" value="DUF8024"/>
    <property type="match status" value="1"/>
</dbReference>
<gene>
    <name evidence="3" type="ORF">OB914_04990</name>
    <name evidence="2" type="ORF">OB916_09185</name>
</gene>
<dbReference type="Proteomes" id="UP001208186">
    <property type="component" value="Unassembled WGS sequence"/>
</dbReference>
<dbReference type="AlphaFoldDB" id="A0AAE3IAS7"/>
<organism evidence="3 5">
    <name type="scientific">Halapricum hydrolyticum</name>
    <dbReference type="NCBI Taxonomy" id="2979991"/>
    <lineage>
        <taxon>Archaea</taxon>
        <taxon>Methanobacteriati</taxon>
        <taxon>Methanobacteriota</taxon>
        <taxon>Stenosarchaea group</taxon>
        <taxon>Halobacteria</taxon>
        <taxon>Halobacteriales</taxon>
        <taxon>Haloarculaceae</taxon>
        <taxon>Halapricum</taxon>
    </lineage>
</organism>
<evidence type="ECO:0000313" key="2">
    <source>
        <dbReference type="EMBL" id="MCU4718235.1"/>
    </source>
</evidence>
<name>A0AAE3IAS7_9EURY</name>
<keyword evidence="4" id="KW-1185">Reference proteome</keyword>
<evidence type="ECO:0000313" key="4">
    <source>
        <dbReference type="Proteomes" id="UP001208186"/>
    </source>
</evidence>
<comment type="caution">
    <text evidence="3">The sequence shown here is derived from an EMBL/GenBank/DDBJ whole genome shotgun (WGS) entry which is preliminary data.</text>
</comment>